<reference evidence="1" key="1">
    <citation type="journal article" date="2014" name="Int. J. Syst. Evol. Microbiol.">
        <title>Complete genome sequence of Corynebacterium casei LMG S-19264T (=DSM 44701T), isolated from a smear-ripened cheese.</title>
        <authorList>
            <consortium name="US DOE Joint Genome Institute (JGI-PGF)"/>
            <person name="Walter F."/>
            <person name="Albersmeier A."/>
            <person name="Kalinowski J."/>
            <person name="Ruckert C."/>
        </authorList>
    </citation>
    <scope>NUCLEOTIDE SEQUENCE</scope>
    <source>
        <strain evidence="1">CCM 8433</strain>
    </source>
</reference>
<protein>
    <recommendedName>
        <fullName evidence="3">DUF218 domain-containing protein</fullName>
    </recommendedName>
</protein>
<dbReference type="EMBL" id="BMDT01000003">
    <property type="protein sequence ID" value="GGI65447.1"/>
    <property type="molecule type" value="Genomic_DNA"/>
</dbReference>
<accession>A0A917JG21</accession>
<keyword evidence="2" id="KW-1185">Reference proteome</keyword>
<dbReference type="PANTHER" id="PTHR30336">
    <property type="entry name" value="INNER MEMBRANE PROTEIN, PROBABLE PERMEASE"/>
    <property type="match status" value="1"/>
</dbReference>
<comment type="caution">
    <text evidence="1">The sequence shown here is derived from an EMBL/GenBank/DDBJ whole genome shotgun (WGS) entry which is preliminary data.</text>
</comment>
<dbReference type="GO" id="GO:0005886">
    <property type="term" value="C:plasma membrane"/>
    <property type="evidence" value="ECO:0007669"/>
    <property type="project" value="TreeGrafter"/>
</dbReference>
<dbReference type="Proteomes" id="UP000622610">
    <property type="component" value="Unassembled WGS sequence"/>
</dbReference>
<dbReference type="Gene3D" id="3.40.50.620">
    <property type="entry name" value="HUPs"/>
    <property type="match status" value="1"/>
</dbReference>
<dbReference type="InterPro" id="IPR014729">
    <property type="entry name" value="Rossmann-like_a/b/a_fold"/>
</dbReference>
<organism evidence="1 2">
    <name type="scientific">Enterococcus alcedinis</name>
    <dbReference type="NCBI Taxonomy" id="1274384"/>
    <lineage>
        <taxon>Bacteria</taxon>
        <taxon>Bacillati</taxon>
        <taxon>Bacillota</taxon>
        <taxon>Bacilli</taxon>
        <taxon>Lactobacillales</taxon>
        <taxon>Enterococcaceae</taxon>
        <taxon>Enterococcus</taxon>
    </lineage>
</organism>
<dbReference type="InterPro" id="IPR051599">
    <property type="entry name" value="Cell_Envelope_Assoc"/>
</dbReference>
<evidence type="ECO:0000313" key="1">
    <source>
        <dbReference type="EMBL" id="GGI65447.1"/>
    </source>
</evidence>
<name>A0A917JG21_9ENTE</name>
<dbReference type="AlphaFoldDB" id="A0A917JG21"/>
<dbReference type="Gene3D" id="1.10.3620.10">
    <property type="entry name" value="YdcF like domain"/>
    <property type="match status" value="1"/>
</dbReference>
<sequence length="263" mass="29387">MLNKVAESINFLSAFCGKRDLNHLTKQELKQKYGIEKIDVMVLFGGSVLSGGGLFAEAMKANLAKHYIIVGGYGHTSSFLFEAAEKSIPGLTMGITSEAELFQKYLKVKYHLTADYLETASTNCGNNITNLLALLKEQGIAMSNILMIQEAAMQLRMEATLKKYVFDELLVLNYAATQVSVSVKHESLIFDQLLPSFWEMEQYIRLLMGEIPRLHDTAEGYGPKGKQFIDHVEVPKEVLKAYAVLKQFYPDLTRVGNPAYASK</sequence>
<dbReference type="PANTHER" id="PTHR30336:SF20">
    <property type="entry name" value="DUF218 DOMAIN-CONTAINING PROTEIN"/>
    <property type="match status" value="1"/>
</dbReference>
<evidence type="ECO:0000313" key="2">
    <source>
        <dbReference type="Proteomes" id="UP000622610"/>
    </source>
</evidence>
<evidence type="ECO:0008006" key="3">
    <source>
        <dbReference type="Google" id="ProtNLM"/>
    </source>
</evidence>
<dbReference type="RefSeq" id="WP_188367281.1">
    <property type="nucleotide sequence ID" value="NZ_BMDT01000003.1"/>
</dbReference>
<reference evidence="1" key="2">
    <citation type="submission" date="2020-09" db="EMBL/GenBank/DDBJ databases">
        <authorList>
            <person name="Sun Q."/>
            <person name="Sedlacek I."/>
        </authorList>
    </citation>
    <scope>NUCLEOTIDE SEQUENCE</scope>
    <source>
        <strain evidence="1">CCM 8433</strain>
    </source>
</reference>
<proteinExistence type="predicted"/>
<gene>
    <name evidence="1" type="ORF">GCM10011482_11010</name>
</gene>